<dbReference type="Proteomes" id="UP000095287">
    <property type="component" value="Unplaced"/>
</dbReference>
<protein>
    <submittedName>
        <fullName evidence="7">Transthyretin-like family protein</fullName>
    </submittedName>
</protein>
<dbReference type="AlphaFoldDB" id="A0A1I7YRP9"/>
<dbReference type="GO" id="GO:0009986">
    <property type="term" value="C:cell surface"/>
    <property type="evidence" value="ECO:0007669"/>
    <property type="project" value="InterPro"/>
</dbReference>
<evidence type="ECO:0000313" key="7">
    <source>
        <dbReference type="WBParaSite" id="L893_g18804.t1"/>
    </source>
</evidence>
<feature type="signal peptide" evidence="5">
    <location>
        <begin position="1"/>
        <end position="19"/>
    </location>
</feature>
<proteinExistence type="inferred from homology"/>
<comment type="subcellular location">
    <subcellularLocation>
        <location evidence="1">Secreted</location>
    </subcellularLocation>
</comment>
<evidence type="ECO:0000256" key="2">
    <source>
        <dbReference type="ARBA" id="ARBA00010112"/>
    </source>
</evidence>
<evidence type="ECO:0000256" key="4">
    <source>
        <dbReference type="ARBA" id="ARBA00022729"/>
    </source>
</evidence>
<dbReference type="PANTHER" id="PTHR21700:SF48">
    <property type="entry name" value="TRANSTHYRETIN-LIKE FAMILY PROTEIN"/>
    <property type="match status" value="1"/>
</dbReference>
<dbReference type="InterPro" id="IPR038479">
    <property type="entry name" value="Transthyretin-like_sf"/>
</dbReference>
<sequence>MKTLLLCLTVAVAIGLVYGDLPKYADSIMTRATGAKGVLLCGKLPAKNARVRLFRKESDDPKEILDYKITGDDGRFEVEGNTADRTGNETNIEPVLKIYHKCDEKEEKKGYRRFVIKYPSQFVTLGRIARSHYNVGTLNLEVIYPNEGREKNFVEGNAKNI</sequence>
<evidence type="ECO:0000313" key="6">
    <source>
        <dbReference type="Proteomes" id="UP000095287"/>
    </source>
</evidence>
<keyword evidence="4 5" id="KW-0732">Signal</keyword>
<feature type="chain" id="PRO_5009312496" evidence="5">
    <location>
        <begin position="20"/>
        <end position="161"/>
    </location>
</feature>
<dbReference type="GO" id="GO:0005576">
    <property type="term" value="C:extracellular region"/>
    <property type="evidence" value="ECO:0007669"/>
    <property type="project" value="UniProtKB-SubCell"/>
</dbReference>
<evidence type="ECO:0000256" key="1">
    <source>
        <dbReference type="ARBA" id="ARBA00004613"/>
    </source>
</evidence>
<dbReference type="Pfam" id="PF01060">
    <property type="entry name" value="TTR-52"/>
    <property type="match status" value="1"/>
</dbReference>
<accession>A0A1I7YRP9</accession>
<reference evidence="7" key="1">
    <citation type="submission" date="2016-11" db="UniProtKB">
        <authorList>
            <consortium name="WormBaseParasite"/>
        </authorList>
    </citation>
    <scope>IDENTIFICATION</scope>
</reference>
<dbReference type="InterPro" id="IPR001534">
    <property type="entry name" value="Transthyretin-like"/>
</dbReference>
<dbReference type="WBParaSite" id="L893_g18804.t1">
    <property type="protein sequence ID" value="L893_g18804.t1"/>
    <property type="gene ID" value="L893_g18804"/>
</dbReference>
<keyword evidence="6" id="KW-1185">Reference proteome</keyword>
<name>A0A1I7YRP9_9BILA</name>
<evidence type="ECO:0000256" key="3">
    <source>
        <dbReference type="ARBA" id="ARBA00022525"/>
    </source>
</evidence>
<dbReference type="PANTHER" id="PTHR21700">
    <property type="entry name" value="TRANSTHYRETIN-LIKE FAMILY PROTEIN-RELATED"/>
    <property type="match status" value="1"/>
</dbReference>
<organism evidence="6 7">
    <name type="scientific">Steinernema glaseri</name>
    <dbReference type="NCBI Taxonomy" id="37863"/>
    <lineage>
        <taxon>Eukaryota</taxon>
        <taxon>Metazoa</taxon>
        <taxon>Ecdysozoa</taxon>
        <taxon>Nematoda</taxon>
        <taxon>Chromadorea</taxon>
        <taxon>Rhabditida</taxon>
        <taxon>Tylenchina</taxon>
        <taxon>Panagrolaimomorpha</taxon>
        <taxon>Strongyloidoidea</taxon>
        <taxon>Steinernematidae</taxon>
        <taxon>Steinernema</taxon>
    </lineage>
</organism>
<comment type="similarity">
    <text evidence="2">Belongs to the nematode transthyretin-like family.</text>
</comment>
<dbReference type="Gene3D" id="2.60.40.3330">
    <property type="match status" value="1"/>
</dbReference>
<evidence type="ECO:0000256" key="5">
    <source>
        <dbReference type="SAM" id="SignalP"/>
    </source>
</evidence>
<keyword evidence="3" id="KW-0964">Secreted</keyword>